<evidence type="ECO:0000256" key="3">
    <source>
        <dbReference type="ARBA" id="ARBA00022691"/>
    </source>
</evidence>
<name>A0A8J5XT74_DIALT</name>
<protein>
    <recommendedName>
        <fullName evidence="6">SAM-dependent MTase RsmB/NOP-type domain-containing protein</fullName>
    </recommendedName>
</protein>
<dbReference type="PROSITE" id="PS51686">
    <property type="entry name" value="SAM_MT_RSMB_NOP"/>
    <property type="match status" value="1"/>
</dbReference>
<evidence type="ECO:0000313" key="7">
    <source>
        <dbReference type="EMBL" id="KAG8467475.1"/>
    </source>
</evidence>
<dbReference type="OrthoDB" id="260824at2759"/>
<comment type="caution">
    <text evidence="5">Lacks conserved residue(s) required for the propagation of feature annotation.</text>
</comment>
<dbReference type="OMA" id="GYTEEWL"/>
<dbReference type="PANTHER" id="PTHR22807">
    <property type="entry name" value="NOP2 YEAST -RELATED NOL1/NOP2/FMU SUN DOMAIN-CONTAINING"/>
    <property type="match status" value="1"/>
</dbReference>
<feature type="binding site" evidence="5">
    <location>
        <position position="271"/>
    </location>
    <ligand>
        <name>S-adenosyl-L-methionine</name>
        <dbReference type="ChEBI" id="CHEBI:59789"/>
    </ligand>
</feature>
<dbReference type="PROSITE" id="PS50890">
    <property type="entry name" value="PUA"/>
    <property type="match status" value="1"/>
</dbReference>
<evidence type="ECO:0000256" key="5">
    <source>
        <dbReference type="PROSITE-ProRule" id="PRU01023"/>
    </source>
</evidence>
<dbReference type="InterPro" id="IPR036974">
    <property type="entry name" value="PUA_sf"/>
</dbReference>
<dbReference type="InterPro" id="IPR049560">
    <property type="entry name" value="MeTrfase_RsmB-F_NOP2_cat"/>
</dbReference>
<dbReference type="SUPFAM" id="SSF88697">
    <property type="entry name" value="PUA domain-like"/>
    <property type="match status" value="1"/>
</dbReference>
<dbReference type="InterPro" id="IPR023267">
    <property type="entry name" value="RCMT"/>
</dbReference>
<feature type="active site" description="Nucleophile" evidence="5">
    <location>
        <position position="367"/>
    </location>
</feature>
<dbReference type="InterPro" id="IPR002478">
    <property type="entry name" value="PUA"/>
</dbReference>
<dbReference type="Pfam" id="PF01189">
    <property type="entry name" value="Methyltr_RsmB-F"/>
    <property type="match status" value="1"/>
</dbReference>
<keyword evidence="8" id="KW-1185">Reference proteome</keyword>
<dbReference type="GO" id="GO:0001510">
    <property type="term" value="P:RNA methylation"/>
    <property type="evidence" value="ECO:0007669"/>
    <property type="project" value="InterPro"/>
</dbReference>
<feature type="binding site" evidence="5">
    <location>
        <position position="317"/>
    </location>
    <ligand>
        <name>S-adenosyl-L-methionine</name>
        <dbReference type="ChEBI" id="CHEBI:59789"/>
    </ligand>
</feature>
<dbReference type="CDD" id="cd02440">
    <property type="entry name" value="AdoMet_MTases"/>
    <property type="match status" value="1"/>
</dbReference>
<dbReference type="SUPFAM" id="SSF53335">
    <property type="entry name" value="S-adenosyl-L-methionine-dependent methyltransferases"/>
    <property type="match status" value="1"/>
</dbReference>
<keyword evidence="1 5" id="KW-0489">Methyltransferase</keyword>
<dbReference type="InterPro" id="IPR029063">
    <property type="entry name" value="SAM-dependent_MTases_sf"/>
</dbReference>
<evidence type="ECO:0000256" key="1">
    <source>
        <dbReference type="ARBA" id="ARBA00022603"/>
    </source>
</evidence>
<evidence type="ECO:0000256" key="2">
    <source>
        <dbReference type="ARBA" id="ARBA00022679"/>
    </source>
</evidence>
<evidence type="ECO:0000259" key="6">
    <source>
        <dbReference type="PROSITE" id="PS51686"/>
    </source>
</evidence>
<dbReference type="Proteomes" id="UP000751190">
    <property type="component" value="Unassembled WGS sequence"/>
</dbReference>
<feature type="binding site" evidence="5">
    <location>
        <begin position="248"/>
        <end position="254"/>
    </location>
    <ligand>
        <name>S-adenosyl-L-methionine</name>
        <dbReference type="ChEBI" id="CHEBI:59789"/>
    </ligand>
</feature>
<dbReference type="InterPro" id="IPR015947">
    <property type="entry name" value="PUA-like_sf"/>
</dbReference>
<comment type="caution">
    <text evidence="7">The sequence shown here is derived from an EMBL/GenBank/DDBJ whole genome shotgun (WGS) entry which is preliminary data.</text>
</comment>
<dbReference type="Pfam" id="PF22458">
    <property type="entry name" value="RsmF-B_ferredox"/>
    <property type="match status" value="1"/>
</dbReference>
<dbReference type="GO" id="GO:0008173">
    <property type="term" value="F:RNA methyltransferase activity"/>
    <property type="evidence" value="ECO:0007669"/>
    <property type="project" value="InterPro"/>
</dbReference>
<dbReference type="PRINTS" id="PR02008">
    <property type="entry name" value="RCMTFAMILY"/>
</dbReference>
<keyword evidence="3 5" id="KW-0949">S-adenosyl-L-methionine</keyword>
<dbReference type="InterPro" id="IPR001678">
    <property type="entry name" value="MeTrfase_RsmB-F_NOP2_dom"/>
</dbReference>
<keyword evidence="2 5" id="KW-0808">Transferase</keyword>
<organism evidence="7 8">
    <name type="scientific">Diacronema lutheri</name>
    <name type="common">Unicellular marine alga</name>
    <name type="synonym">Monochrysis lutheri</name>
    <dbReference type="NCBI Taxonomy" id="2081491"/>
    <lineage>
        <taxon>Eukaryota</taxon>
        <taxon>Haptista</taxon>
        <taxon>Haptophyta</taxon>
        <taxon>Pavlovophyceae</taxon>
        <taxon>Pavlovales</taxon>
        <taxon>Pavlovaceae</taxon>
        <taxon>Diacronema</taxon>
    </lineage>
</organism>
<reference evidence="7" key="1">
    <citation type="submission" date="2021-05" db="EMBL/GenBank/DDBJ databases">
        <title>The genome of the haptophyte Pavlova lutheri (Diacronema luteri, Pavlovales) - a model for lipid biosynthesis in eukaryotic algae.</title>
        <authorList>
            <person name="Hulatt C.J."/>
            <person name="Posewitz M.C."/>
        </authorList>
    </citation>
    <scope>NUCLEOTIDE SEQUENCE</scope>
    <source>
        <strain evidence="7">NIVA-4/92</strain>
    </source>
</reference>
<dbReference type="GO" id="GO:0003723">
    <property type="term" value="F:RNA binding"/>
    <property type="evidence" value="ECO:0007669"/>
    <property type="project" value="UniProtKB-UniRule"/>
</dbReference>
<dbReference type="InterPro" id="IPR054728">
    <property type="entry name" value="RsmB-like_ferredoxin"/>
</dbReference>
<dbReference type="Pfam" id="PF01472">
    <property type="entry name" value="PUA"/>
    <property type="match status" value="1"/>
</dbReference>
<keyword evidence="4 5" id="KW-0694">RNA-binding</keyword>
<dbReference type="PANTHER" id="PTHR22807:SF34">
    <property type="entry name" value="TRNA (CYTOSINE(72)-C(5))-METHYLTRANSFERASE NSUN6"/>
    <property type="match status" value="1"/>
</dbReference>
<evidence type="ECO:0000313" key="8">
    <source>
        <dbReference type="Proteomes" id="UP000751190"/>
    </source>
</evidence>
<dbReference type="Gene3D" id="2.30.130.10">
    <property type="entry name" value="PUA domain"/>
    <property type="match status" value="1"/>
</dbReference>
<sequence length="457" mass="47427">MAPSEAKATRPRFTDAVAPADVRAHLEHFYGEAHTSAILDALSEPPTLTTLRVNTLATSRDALLAELNVLLHESATAQAGAGPFVAEPHPVLHDAVTIAVSGPHAVEELAHKALIDIGCAEAVLRGADIFAPGVVAMSSGVEVGDAVSVFAQQFGSQLTKGVKLKPGLLRASGARHVGNGVAVLARDAIFGNARVGRGLAVRMGARVFASPPLHDVLADRMFLQNLPSMVAAHALMPILAGTRVLDMCAAPGGKTTHVAALQPAASVLALDRSARRLALVDELAAKLGAANVSTRCMSAGDGPAVLGRGSFERILLDPPCSALGLRPRLSWNVELDELLRNAKLQRRLVRAAYDLLADGGSLVYSTCTINPGENEEIVAYALRECPGLELVRPAVVLGAPGIAGAGLSDEQRALVQRFDPSTETGRASIGFFVAKFVKRTLDGAVSAGVASEPVGAV</sequence>
<comment type="similarity">
    <text evidence="5">Belongs to the class I-like SAM-binding methyltransferase superfamily. RsmB/NOP family.</text>
</comment>
<dbReference type="Gene3D" id="3.40.50.150">
    <property type="entry name" value="Vaccinia Virus protein VP39"/>
    <property type="match status" value="1"/>
</dbReference>
<proteinExistence type="inferred from homology"/>
<evidence type="ECO:0000256" key="4">
    <source>
        <dbReference type="ARBA" id="ARBA00022884"/>
    </source>
</evidence>
<dbReference type="AlphaFoldDB" id="A0A8J5XT74"/>
<feature type="domain" description="SAM-dependent MTase RsmB/NOP-type" evidence="6">
    <location>
        <begin position="157"/>
        <end position="439"/>
    </location>
</feature>
<dbReference type="EMBL" id="JAGTXO010000006">
    <property type="protein sequence ID" value="KAG8467475.1"/>
    <property type="molecule type" value="Genomic_DNA"/>
</dbReference>
<gene>
    <name evidence="7" type="ORF">KFE25_000791</name>
</gene>
<accession>A0A8J5XT74</accession>
<dbReference type="CDD" id="cd21150">
    <property type="entry name" value="PUA_NSun6-like"/>
    <property type="match status" value="1"/>
</dbReference>